<keyword evidence="6 7" id="KW-0472">Membrane</keyword>
<sequence length="448" mass="47817">MRRDLITWLVLSDIAAVLVPSGVLMVSGAAAAGRAALAGVIMIAMAWALGALRVDVVDQARSGWTQVLAGAVVTAPVAVLLAQHATPRAPVVSVLGPLAAQAALAVAGRAAESSWLRRRRVEGHGLRRTLIVMGNGAEPVLRQLRRHPGDGFLIVGYLSSGEGRAPNATPVGDVASLARTVRSERIDVVMTLGGVTPDSLVSIMRALDSTGARLVIAPGLQDVVPRRMHGLPVTHGWSGLIDVRLRRTAFGLKNLVDRLGGALIIVLASPVLAAAALAIRLDSPGPVFYTQTRVGLRGKTFTMWKLRSMYVDADERRAALVASGGDAGNEILFKDRKDPRITRVGRFIRRTSLDELPQLFNVVRGEMSLVGPRPALPHEVAEYDEEARRRLLVKPGMTGLWQVSGRSDLSWESTVALDRHYVENRGAALDTYVLAATLRAVAGGKGAY</sequence>
<keyword evidence="5 7" id="KW-1133">Transmembrane helix</keyword>
<evidence type="ECO:0000313" key="10">
    <source>
        <dbReference type="Proteomes" id="UP000266895"/>
    </source>
</evidence>
<evidence type="ECO:0000313" key="9">
    <source>
        <dbReference type="EMBL" id="VEG29641.1"/>
    </source>
</evidence>
<dbReference type="Proteomes" id="UP000266895">
    <property type="component" value="Chromosome"/>
</dbReference>
<dbReference type="OrthoDB" id="9808602at2"/>
<name>A0A448HIW5_9ACTO</name>
<feature type="transmembrane region" description="Helical" evidence="7">
    <location>
        <begin position="255"/>
        <end position="279"/>
    </location>
</feature>
<organism evidence="9 10">
    <name type="scientific">Actinomyces howellii</name>
    <dbReference type="NCBI Taxonomy" id="52771"/>
    <lineage>
        <taxon>Bacteria</taxon>
        <taxon>Bacillati</taxon>
        <taxon>Actinomycetota</taxon>
        <taxon>Actinomycetes</taxon>
        <taxon>Actinomycetales</taxon>
        <taxon>Actinomycetaceae</taxon>
        <taxon>Actinomyces</taxon>
    </lineage>
</organism>
<dbReference type="KEGG" id="ahw:NCTC11636_02148"/>
<feature type="transmembrane region" description="Helical" evidence="7">
    <location>
        <begin position="91"/>
        <end position="111"/>
    </location>
</feature>
<evidence type="ECO:0000256" key="3">
    <source>
        <dbReference type="ARBA" id="ARBA00022679"/>
    </source>
</evidence>
<dbReference type="InterPro" id="IPR017475">
    <property type="entry name" value="EPS_sugar_tfrase"/>
</dbReference>
<comment type="subcellular location">
    <subcellularLocation>
        <location evidence="1">Membrane</location>
        <topology evidence="1">Multi-pass membrane protein</topology>
    </subcellularLocation>
</comment>
<dbReference type="Gene3D" id="3.40.50.720">
    <property type="entry name" value="NAD(P)-binding Rossmann-like Domain"/>
    <property type="match status" value="1"/>
</dbReference>
<evidence type="ECO:0000256" key="6">
    <source>
        <dbReference type="ARBA" id="ARBA00023136"/>
    </source>
</evidence>
<dbReference type="NCBIfam" id="TIGR03025">
    <property type="entry name" value="EPS_sugtrans"/>
    <property type="match status" value="1"/>
</dbReference>
<dbReference type="GO" id="GO:0016780">
    <property type="term" value="F:phosphotransferase activity, for other substituted phosphate groups"/>
    <property type="evidence" value="ECO:0007669"/>
    <property type="project" value="TreeGrafter"/>
</dbReference>
<feature type="transmembrane region" description="Helical" evidence="7">
    <location>
        <begin position="64"/>
        <end position="85"/>
    </location>
</feature>
<evidence type="ECO:0000256" key="4">
    <source>
        <dbReference type="ARBA" id="ARBA00022692"/>
    </source>
</evidence>
<evidence type="ECO:0000256" key="5">
    <source>
        <dbReference type="ARBA" id="ARBA00022989"/>
    </source>
</evidence>
<proteinExistence type="inferred from homology"/>
<dbReference type="RefSeq" id="WP_126383102.1">
    <property type="nucleotide sequence ID" value="NZ_LR134350.1"/>
</dbReference>
<dbReference type="Pfam" id="PF02397">
    <property type="entry name" value="Bac_transf"/>
    <property type="match status" value="1"/>
</dbReference>
<evidence type="ECO:0000256" key="1">
    <source>
        <dbReference type="ARBA" id="ARBA00004141"/>
    </source>
</evidence>
<evidence type="ECO:0000256" key="2">
    <source>
        <dbReference type="ARBA" id="ARBA00006464"/>
    </source>
</evidence>
<evidence type="ECO:0000259" key="8">
    <source>
        <dbReference type="Pfam" id="PF02397"/>
    </source>
</evidence>
<dbReference type="PANTHER" id="PTHR30576">
    <property type="entry name" value="COLANIC BIOSYNTHESIS UDP-GLUCOSE LIPID CARRIER TRANSFERASE"/>
    <property type="match status" value="1"/>
</dbReference>
<dbReference type="AlphaFoldDB" id="A0A448HIW5"/>
<dbReference type="GO" id="GO:0016020">
    <property type="term" value="C:membrane"/>
    <property type="evidence" value="ECO:0007669"/>
    <property type="project" value="UniProtKB-SubCell"/>
</dbReference>
<dbReference type="InterPro" id="IPR003362">
    <property type="entry name" value="Bact_transf"/>
</dbReference>
<comment type="similarity">
    <text evidence="2">Belongs to the bacterial sugar transferase family.</text>
</comment>
<keyword evidence="4 7" id="KW-0812">Transmembrane</keyword>
<dbReference type="EMBL" id="LR134350">
    <property type="protein sequence ID" value="VEG29641.1"/>
    <property type="molecule type" value="Genomic_DNA"/>
</dbReference>
<reference evidence="9 10" key="1">
    <citation type="submission" date="2018-12" db="EMBL/GenBank/DDBJ databases">
        <authorList>
            <consortium name="Pathogen Informatics"/>
        </authorList>
    </citation>
    <scope>NUCLEOTIDE SEQUENCE [LARGE SCALE GENOMIC DNA]</scope>
    <source>
        <strain evidence="9 10">NCTC11636</strain>
    </source>
</reference>
<feature type="transmembrane region" description="Helical" evidence="7">
    <location>
        <begin position="5"/>
        <end position="26"/>
    </location>
</feature>
<evidence type="ECO:0000256" key="7">
    <source>
        <dbReference type="SAM" id="Phobius"/>
    </source>
</evidence>
<gene>
    <name evidence="9" type="primary">wcaJ_2</name>
    <name evidence="9" type="ORF">NCTC11636_02148</name>
</gene>
<keyword evidence="10" id="KW-1185">Reference proteome</keyword>
<accession>A0A448HIW5</accession>
<feature type="transmembrane region" description="Helical" evidence="7">
    <location>
        <begin position="32"/>
        <end position="52"/>
    </location>
</feature>
<keyword evidence="3 9" id="KW-0808">Transferase</keyword>
<feature type="domain" description="Bacterial sugar transferase" evidence="8">
    <location>
        <begin position="253"/>
        <end position="441"/>
    </location>
</feature>
<protein>
    <submittedName>
        <fullName evidence="9">Colanic biosynthesis UDP-glucose lipid carrier transferase</fullName>
    </submittedName>
</protein>
<dbReference type="PANTHER" id="PTHR30576:SF10">
    <property type="entry name" value="SLL5057 PROTEIN"/>
    <property type="match status" value="1"/>
</dbReference>